<sequence length="337" mass="38993">MHKLLTAFQKLRGSTTQPDAANFFTELARIFNAEPNNNTISLPLAEGSGSIKLTDTNNGLQVMTWDIQVMGVRQFKKIPVRPANGKFFTVIASLTPKHFQIRKREGTLLPDIVFMSADYPLIYTLLPGHKIKALIINISAEWIFREFRDADPDILFQAHDLFYEKKPLLYTEEASFTLHHNLEDMQELMSKGRTDPFYARTKTLSILHDIFRRLQTMPSSEKKDSNEQLQMKMLAVEKILDEYLDKNLPSIKAIAKQVALSESTLKRNFKKVYGISIYEFYLKKKMQLARHLLDQQPISVKEVAYMLGYEKTSNFITMFKKFYDFSPGALRKKLSME</sequence>
<evidence type="ECO:0000256" key="3">
    <source>
        <dbReference type="ARBA" id="ARBA00023163"/>
    </source>
</evidence>
<reference evidence="5" key="1">
    <citation type="submission" date="2022-01" db="EMBL/GenBank/DDBJ databases">
        <authorList>
            <person name="Jo J.-H."/>
            <person name="Im W.-T."/>
        </authorList>
    </citation>
    <scope>NUCLEOTIDE SEQUENCE</scope>
    <source>
        <strain evidence="5">NA20</strain>
    </source>
</reference>
<dbReference type="PROSITE" id="PS00041">
    <property type="entry name" value="HTH_ARAC_FAMILY_1"/>
    <property type="match status" value="1"/>
</dbReference>
<evidence type="ECO:0000259" key="4">
    <source>
        <dbReference type="PROSITE" id="PS01124"/>
    </source>
</evidence>
<keyword evidence="6" id="KW-1185">Reference proteome</keyword>
<feature type="domain" description="HTH araC/xylS-type" evidence="4">
    <location>
        <begin position="234"/>
        <end position="333"/>
    </location>
</feature>
<proteinExistence type="predicted"/>
<evidence type="ECO:0000313" key="6">
    <source>
        <dbReference type="Proteomes" id="UP001165367"/>
    </source>
</evidence>
<gene>
    <name evidence="5" type="ORF">LZZ85_14630</name>
</gene>
<evidence type="ECO:0000313" key="5">
    <source>
        <dbReference type="EMBL" id="MCG2615533.1"/>
    </source>
</evidence>
<dbReference type="InterPro" id="IPR018062">
    <property type="entry name" value="HTH_AraC-typ_CS"/>
</dbReference>
<dbReference type="InterPro" id="IPR053142">
    <property type="entry name" value="PchR_regulatory_protein"/>
</dbReference>
<name>A0ABS9KT77_9BACT</name>
<accession>A0ABS9KT77</accession>
<dbReference type="Gene3D" id="1.10.10.60">
    <property type="entry name" value="Homeodomain-like"/>
    <property type="match status" value="1"/>
</dbReference>
<comment type="caution">
    <text evidence="5">The sequence shown here is derived from an EMBL/GenBank/DDBJ whole genome shotgun (WGS) entry which is preliminary data.</text>
</comment>
<dbReference type="EMBL" id="JAKLTR010000009">
    <property type="protein sequence ID" value="MCG2615533.1"/>
    <property type="molecule type" value="Genomic_DNA"/>
</dbReference>
<organism evidence="5 6">
    <name type="scientific">Terrimonas ginsenosidimutans</name>
    <dbReference type="NCBI Taxonomy" id="2908004"/>
    <lineage>
        <taxon>Bacteria</taxon>
        <taxon>Pseudomonadati</taxon>
        <taxon>Bacteroidota</taxon>
        <taxon>Chitinophagia</taxon>
        <taxon>Chitinophagales</taxon>
        <taxon>Chitinophagaceae</taxon>
        <taxon>Terrimonas</taxon>
    </lineage>
</organism>
<keyword evidence="3" id="KW-0804">Transcription</keyword>
<protein>
    <submittedName>
        <fullName evidence="5">AraC family transcriptional regulator</fullName>
    </submittedName>
</protein>
<dbReference type="SUPFAM" id="SSF46689">
    <property type="entry name" value="Homeodomain-like"/>
    <property type="match status" value="1"/>
</dbReference>
<keyword evidence="1" id="KW-0805">Transcription regulation</keyword>
<dbReference type="PROSITE" id="PS01124">
    <property type="entry name" value="HTH_ARAC_FAMILY_2"/>
    <property type="match status" value="1"/>
</dbReference>
<dbReference type="RefSeq" id="WP_237873402.1">
    <property type="nucleotide sequence ID" value="NZ_JAKLTR010000009.1"/>
</dbReference>
<dbReference type="InterPro" id="IPR009057">
    <property type="entry name" value="Homeodomain-like_sf"/>
</dbReference>
<dbReference type="Pfam" id="PF12833">
    <property type="entry name" value="HTH_18"/>
    <property type="match status" value="1"/>
</dbReference>
<keyword evidence="2" id="KW-0238">DNA-binding</keyword>
<dbReference type="PANTHER" id="PTHR47893:SF1">
    <property type="entry name" value="REGULATORY PROTEIN PCHR"/>
    <property type="match status" value="1"/>
</dbReference>
<evidence type="ECO:0000256" key="1">
    <source>
        <dbReference type="ARBA" id="ARBA00023015"/>
    </source>
</evidence>
<dbReference type="SMART" id="SM00342">
    <property type="entry name" value="HTH_ARAC"/>
    <property type="match status" value="1"/>
</dbReference>
<evidence type="ECO:0000256" key="2">
    <source>
        <dbReference type="ARBA" id="ARBA00023125"/>
    </source>
</evidence>
<dbReference type="PANTHER" id="PTHR47893">
    <property type="entry name" value="REGULATORY PROTEIN PCHR"/>
    <property type="match status" value="1"/>
</dbReference>
<dbReference type="InterPro" id="IPR018060">
    <property type="entry name" value="HTH_AraC"/>
</dbReference>
<dbReference type="Proteomes" id="UP001165367">
    <property type="component" value="Unassembled WGS sequence"/>
</dbReference>